<dbReference type="PANTHER" id="PTHR12510:SF4">
    <property type="entry name" value="GAMMA-GLUTAMYLAMINECYCLOTRANSFERASE"/>
    <property type="match status" value="1"/>
</dbReference>
<feature type="domain" description="Gamma-glutamylcyclotransferase AIG2-like" evidence="4">
    <location>
        <begin position="6"/>
        <end position="123"/>
    </location>
</feature>
<dbReference type="Gene3D" id="3.10.490.10">
    <property type="entry name" value="Gamma-glutamyl cyclotransferase-like"/>
    <property type="match status" value="2"/>
</dbReference>
<dbReference type="EMBL" id="VTER01000006">
    <property type="protein sequence ID" value="TYS47846.1"/>
    <property type="molecule type" value="Genomic_DNA"/>
</dbReference>
<dbReference type="GO" id="GO:0005829">
    <property type="term" value="C:cytosol"/>
    <property type="evidence" value="ECO:0007669"/>
    <property type="project" value="TreeGrafter"/>
</dbReference>
<evidence type="ECO:0000256" key="1">
    <source>
        <dbReference type="ARBA" id="ARBA00008861"/>
    </source>
</evidence>
<dbReference type="PANTHER" id="PTHR12510">
    <property type="entry name" value="TROPONIN C-AKIN-1 PROTEIN"/>
    <property type="match status" value="1"/>
</dbReference>
<dbReference type="Pfam" id="PF13772">
    <property type="entry name" value="AIG2_2"/>
    <property type="match status" value="1"/>
</dbReference>
<comment type="similarity">
    <text evidence="1 3">Belongs to the gamma-glutamylcyclotransferase family.</text>
</comment>
<feature type="active site" description="Proton acceptor" evidence="2">
    <location>
        <position position="75"/>
    </location>
</feature>
<sequence>MSYVKLFVYGTLRKHEENHFLLETGRCLAEQAWVYGELYDTGLGYPSMKASANQKVYGELYEVHLDQFKDLDELEDYIPGRKDNLYDRVEQDIHTDAGSFRGFVYISNRDDLLVKPILHGDWKLYRFLEERPADVLYFAYGSCMDDERFRLAKVDHFFQQIIGSGILEGYSMKYLLERPDGGRGDIIEDGGSTEGILYRLPYDAVEYLFIREGFHGGLYRPVFLDIKSEGILHKNVLSFHVYNKRDELAPPDHYAAEILRGAKGRLSGEYFKKLEGKIAALRSQSPLAGQKE</sequence>
<dbReference type="RefSeq" id="WP_148975170.1">
    <property type="nucleotide sequence ID" value="NZ_JBNIKU010000008.1"/>
</dbReference>
<dbReference type="InterPro" id="IPR039126">
    <property type="entry name" value="GGACT"/>
</dbReference>
<dbReference type="CDD" id="cd06661">
    <property type="entry name" value="GGCT_like"/>
    <property type="match status" value="2"/>
</dbReference>
<protein>
    <recommendedName>
        <fullName evidence="3">Gamma-glutamylcyclotransferase family protein</fullName>
    </recommendedName>
</protein>
<evidence type="ECO:0000313" key="6">
    <source>
        <dbReference type="Proteomes" id="UP000322139"/>
    </source>
</evidence>
<name>A0A5D4RD61_9BACI</name>
<organism evidence="5 6">
    <name type="scientific">Bacillus infantis</name>
    <dbReference type="NCBI Taxonomy" id="324767"/>
    <lineage>
        <taxon>Bacteria</taxon>
        <taxon>Bacillati</taxon>
        <taxon>Bacillota</taxon>
        <taxon>Bacilli</taxon>
        <taxon>Bacillales</taxon>
        <taxon>Bacillaceae</taxon>
        <taxon>Bacillus</taxon>
    </lineage>
</organism>
<dbReference type="InterPro" id="IPR009288">
    <property type="entry name" value="AIG2-like_dom"/>
</dbReference>
<dbReference type="Proteomes" id="UP000322139">
    <property type="component" value="Unassembled WGS sequence"/>
</dbReference>
<dbReference type="SUPFAM" id="SSF110857">
    <property type="entry name" value="Gamma-glutamyl cyclotransferase-like"/>
    <property type="match status" value="2"/>
</dbReference>
<dbReference type="GO" id="GO:0061929">
    <property type="term" value="F:gamma-glutamylaminecyclotransferase activity"/>
    <property type="evidence" value="ECO:0007669"/>
    <property type="project" value="InterPro"/>
</dbReference>
<dbReference type="InterPro" id="IPR013024">
    <property type="entry name" value="GGCT-like"/>
</dbReference>
<evidence type="ECO:0000259" key="4">
    <source>
        <dbReference type="Pfam" id="PF06094"/>
    </source>
</evidence>
<gene>
    <name evidence="5" type="ORF">FZD51_13020</name>
</gene>
<dbReference type="InterPro" id="IPR036568">
    <property type="entry name" value="GGCT-like_sf"/>
</dbReference>
<dbReference type="AlphaFoldDB" id="A0A5D4RD61"/>
<accession>A0A5D4RD61</accession>
<proteinExistence type="inferred from homology"/>
<reference evidence="5 6" key="1">
    <citation type="submission" date="2019-08" db="EMBL/GenBank/DDBJ databases">
        <title>Bacillus genomes from the desert of Cuatro Cienegas, Coahuila.</title>
        <authorList>
            <person name="Olmedo-Alvarez G."/>
        </authorList>
    </citation>
    <scope>NUCLEOTIDE SEQUENCE [LARGE SCALE GENOMIC DNA]</scope>
    <source>
        <strain evidence="5 6">CH446_14T</strain>
    </source>
</reference>
<dbReference type="GO" id="GO:0016740">
    <property type="term" value="F:transferase activity"/>
    <property type="evidence" value="ECO:0007669"/>
    <property type="project" value="UniProtKB-KW"/>
</dbReference>
<evidence type="ECO:0000256" key="2">
    <source>
        <dbReference type="PIRSR" id="PIRSR639126-1"/>
    </source>
</evidence>
<evidence type="ECO:0000256" key="3">
    <source>
        <dbReference type="RuleBase" id="RU367036"/>
    </source>
</evidence>
<dbReference type="Pfam" id="PF06094">
    <property type="entry name" value="GGACT"/>
    <property type="match status" value="1"/>
</dbReference>
<comment type="caution">
    <text evidence="5">The sequence shown here is derived from an EMBL/GenBank/DDBJ whole genome shotgun (WGS) entry which is preliminary data.</text>
</comment>
<keyword evidence="5" id="KW-0808">Transferase</keyword>
<evidence type="ECO:0000313" key="5">
    <source>
        <dbReference type="EMBL" id="TYS47846.1"/>
    </source>
</evidence>